<dbReference type="SUPFAM" id="SSF53756">
    <property type="entry name" value="UDP-Glycosyltransferase/glycogen phosphorylase"/>
    <property type="match status" value="1"/>
</dbReference>
<accession>A0ABP9CH77</accession>
<gene>
    <name evidence="1" type="ORF">GCM10023200_54010</name>
</gene>
<dbReference type="PANTHER" id="PTHR37316">
    <property type="entry name" value="TEICHOIC ACID GLYCEROL-PHOSPHATE PRIMASE"/>
    <property type="match status" value="1"/>
</dbReference>
<dbReference type="Gene3D" id="3.40.50.12580">
    <property type="match status" value="1"/>
</dbReference>
<dbReference type="RefSeq" id="WP_345423428.1">
    <property type="nucleotide sequence ID" value="NZ_BAABHO010000066.1"/>
</dbReference>
<evidence type="ECO:0000313" key="2">
    <source>
        <dbReference type="Proteomes" id="UP001500928"/>
    </source>
</evidence>
<dbReference type="Proteomes" id="UP001500928">
    <property type="component" value="Unassembled WGS sequence"/>
</dbReference>
<dbReference type="InterPro" id="IPR043148">
    <property type="entry name" value="TagF_C"/>
</dbReference>
<dbReference type="EMBL" id="BAABHO010000066">
    <property type="protein sequence ID" value="GAA4809414.1"/>
    <property type="molecule type" value="Genomic_DNA"/>
</dbReference>
<dbReference type="InterPro" id="IPR007554">
    <property type="entry name" value="Glycerophosphate_synth"/>
</dbReference>
<comment type="caution">
    <text evidence="1">The sequence shown here is derived from an EMBL/GenBank/DDBJ whole genome shotgun (WGS) entry which is preliminary data.</text>
</comment>
<keyword evidence="2" id="KW-1185">Reference proteome</keyword>
<protein>
    <submittedName>
        <fullName evidence="1">CDP-glycerol glycerophosphotransferase family protein</fullName>
    </submittedName>
</protein>
<dbReference type="InterPro" id="IPR051612">
    <property type="entry name" value="Teichoic_Acid_Biosynth"/>
</dbReference>
<dbReference type="PANTHER" id="PTHR37316:SF3">
    <property type="entry name" value="TEICHOIC ACID GLYCEROL-PHOSPHATE TRANSFERASE"/>
    <property type="match status" value="1"/>
</dbReference>
<sequence>MLRRRDRHPVRRRPALPTGLLGRLALGALRALNHVVAERDTLAVLVGIPDVEDGMIAVADELLARGREVVLLTAGTRVPEGFHDPRVRTIPRRDPRAVWAYLRARDVFTTHGVYGERGGPTRQRLTYVWHGESTGKRIDRYLGGPAKPSSTAPVLSSVGQAFRCAEFGLAPRSVPVVGAPRNDRMLRAPRGPHPLFIERAPARCRLLWMPTYRAGAVGHRRRTDSTRGQAGLPFDRDELAELDRRLAALDVAVHVKLHPFAADAFDLRTSALVPLTDADLWAAGLTTYTALPRFDGLVTDVSSVWIDHLLLDRPVVVAFPDVEEYRATRGFALEPFEDWMPAPVARTVDDLVDEIAAVAAGDDPHAARRRARRALLHAHDDDRSAARLLDVLGAGAARPA</sequence>
<proteinExistence type="predicted"/>
<dbReference type="Pfam" id="PF04464">
    <property type="entry name" value="Glyphos_transf"/>
    <property type="match status" value="1"/>
</dbReference>
<name>A0ABP9CH77_9PSEU</name>
<evidence type="ECO:0000313" key="1">
    <source>
        <dbReference type="EMBL" id="GAA4809414.1"/>
    </source>
</evidence>
<organism evidence="1 2">
    <name type="scientific">Actinomycetospora chlora</name>
    <dbReference type="NCBI Taxonomy" id="663608"/>
    <lineage>
        <taxon>Bacteria</taxon>
        <taxon>Bacillati</taxon>
        <taxon>Actinomycetota</taxon>
        <taxon>Actinomycetes</taxon>
        <taxon>Pseudonocardiales</taxon>
        <taxon>Pseudonocardiaceae</taxon>
        <taxon>Actinomycetospora</taxon>
    </lineage>
</organism>
<reference evidence="2" key="1">
    <citation type="journal article" date="2019" name="Int. J. Syst. Evol. Microbiol.">
        <title>The Global Catalogue of Microorganisms (GCM) 10K type strain sequencing project: providing services to taxonomists for standard genome sequencing and annotation.</title>
        <authorList>
            <consortium name="The Broad Institute Genomics Platform"/>
            <consortium name="The Broad Institute Genome Sequencing Center for Infectious Disease"/>
            <person name="Wu L."/>
            <person name="Ma J."/>
        </authorList>
    </citation>
    <scope>NUCLEOTIDE SEQUENCE [LARGE SCALE GENOMIC DNA]</scope>
    <source>
        <strain evidence="2">JCM 17979</strain>
    </source>
</reference>